<dbReference type="EMBL" id="MN234162">
    <property type="protein sequence ID" value="QFG08165.1"/>
    <property type="molecule type" value="Genomic_DNA"/>
</dbReference>
<reference evidence="2 3" key="1">
    <citation type="submission" date="2019-07" db="EMBL/GenBank/DDBJ databases">
        <authorList>
            <person name="Lauer M.J."/>
            <person name="Stoner T.H."/>
            <person name="Garlena R.A."/>
            <person name="Russell D.A."/>
            <person name="Pope W.H."/>
            <person name="Jacobs-Sera D."/>
            <person name="Hatfull G.F."/>
        </authorList>
    </citation>
    <scope>NUCLEOTIDE SEQUENCE [LARGE SCALE GENOMIC DNA]</scope>
</reference>
<protein>
    <recommendedName>
        <fullName evidence="4">Tail assembly chaperone</fullName>
    </recommendedName>
</protein>
<dbReference type="Proteomes" id="UP000325832">
    <property type="component" value="Genome"/>
</dbReference>
<accession>A0A5J6TC63</accession>
<name>A0A5J6TC63_9CAUD</name>
<evidence type="ECO:0000256" key="1">
    <source>
        <dbReference type="SAM" id="MobiDB-lite"/>
    </source>
</evidence>
<gene>
    <name evidence="2" type="primary">26</name>
    <name evidence="2" type="ORF">PBI_GRETELLYN_26</name>
</gene>
<organism evidence="2 3">
    <name type="scientific">Gordonia phage GretelLyn</name>
    <dbReference type="NCBI Taxonomy" id="2599844"/>
    <lineage>
        <taxon>Viruses</taxon>
        <taxon>Duplodnaviria</taxon>
        <taxon>Heunggongvirae</taxon>
        <taxon>Uroviricota</taxon>
        <taxon>Caudoviricetes</taxon>
        <taxon>Dovevirinae</taxon>
        <taxon>Lambovirus</taxon>
        <taxon>Lambovirus sadboi</taxon>
    </lineage>
</organism>
<sequence length="112" mass="12516">MRPSDLVGFTDSIKRFYFDRGVWLFGTKVEAALQQAEQQARKNKKKTSQAAVNMARQQVLDKMLKIPAERRAKRFKDPAIQFQGPASGKSGGQKIAMSDNRNEIELGAGFLA</sequence>
<evidence type="ECO:0000313" key="3">
    <source>
        <dbReference type="Proteomes" id="UP000325832"/>
    </source>
</evidence>
<feature type="region of interest" description="Disordered" evidence="1">
    <location>
        <begin position="75"/>
        <end position="99"/>
    </location>
</feature>
<proteinExistence type="predicted"/>
<evidence type="ECO:0008006" key="4">
    <source>
        <dbReference type="Google" id="ProtNLM"/>
    </source>
</evidence>
<evidence type="ECO:0000313" key="2">
    <source>
        <dbReference type="EMBL" id="QFG08165.1"/>
    </source>
</evidence>